<organism evidence="10 11">
    <name type="scientific">Microlunatus capsulatus</name>
    <dbReference type="NCBI Taxonomy" id="99117"/>
    <lineage>
        <taxon>Bacteria</taxon>
        <taxon>Bacillati</taxon>
        <taxon>Actinomycetota</taxon>
        <taxon>Actinomycetes</taxon>
        <taxon>Propionibacteriales</taxon>
        <taxon>Propionibacteriaceae</taxon>
        <taxon>Microlunatus</taxon>
    </lineage>
</organism>
<comment type="similarity">
    <text evidence="2">Belongs to the ferredoxin--NADP reductase type 1 family.</text>
</comment>
<evidence type="ECO:0000256" key="5">
    <source>
        <dbReference type="ARBA" id="ARBA00022827"/>
    </source>
</evidence>
<feature type="domain" description="FAD/NAD(P)-binding" evidence="9">
    <location>
        <begin position="13"/>
        <end position="216"/>
    </location>
</feature>
<dbReference type="RefSeq" id="WP_210053658.1">
    <property type="nucleotide sequence ID" value="NZ_BAAAMH010000018.1"/>
</dbReference>
<dbReference type="PANTHER" id="PTHR48467:SF1">
    <property type="entry name" value="GLUTAMATE SYNTHASE 1 [NADH], CHLOROPLASTIC-LIKE"/>
    <property type="match status" value="1"/>
</dbReference>
<dbReference type="Proteomes" id="UP000758168">
    <property type="component" value="Unassembled WGS sequence"/>
</dbReference>
<comment type="catalytic activity">
    <reaction evidence="8">
        <text>2 reduced [2Fe-2S]-[ferredoxin] + NADP(+) + H(+) = 2 oxidized [2Fe-2S]-[ferredoxin] + NADPH</text>
        <dbReference type="Rhea" id="RHEA:20125"/>
        <dbReference type="Rhea" id="RHEA-COMP:10000"/>
        <dbReference type="Rhea" id="RHEA-COMP:10001"/>
        <dbReference type="ChEBI" id="CHEBI:15378"/>
        <dbReference type="ChEBI" id="CHEBI:33737"/>
        <dbReference type="ChEBI" id="CHEBI:33738"/>
        <dbReference type="ChEBI" id="CHEBI:57783"/>
        <dbReference type="ChEBI" id="CHEBI:58349"/>
        <dbReference type="EC" id="1.18.1.2"/>
    </reaction>
</comment>
<dbReference type="InterPro" id="IPR055275">
    <property type="entry name" value="Ferredox_Rdtase"/>
</dbReference>
<proteinExistence type="inferred from homology"/>
<evidence type="ECO:0000259" key="9">
    <source>
        <dbReference type="Pfam" id="PF07992"/>
    </source>
</evidence>
<sequence length="479" mass="50742">MSEDAPDPTPLVVAVIGAGPSGIYAAEALTAQSAVPVEVAVIDRLPVPFGLVRYGVAPDHHSIRSIRNTLERTLERADVAFYGDVTIGRDLTVEELRGAVDVVLYAYGAGSDRRLGIPGEDLRGSLGAPEFVNWYCGHPDVHPDAHTEADPLGVPGADAGAQIARLVRESRTAVVVGVGNVALDVARVLVKTSDELADTDMADEVLASLAGKQVDTVHVLGRRGPAYTAFTTKELRELGQLPDLDLVVSAEDLEFDASSLAVVAQDKVAARNVAVLREWAQRPLTGASRRIHLHFWTRPVRVLGEDHVTGIELERTVIGTEGYVEGTGELSTVDADLVVRSVGYRGVALPGVPYDAGTGRVPHAEGRVIRDGGFSPDEYVTGWIKRGPTGVIGTNKSDAVETVASLLADVDAGRLTPRGRSGDLDRLLAGRGLHALDLPAWHRIDAAEVALGTSHGRLRTTLAHRVELLAAAQVPAEDG</sequence>
<evidence type="ECO:0000313" key="11">
    <source>
        <dbReference type="Proteomes" id="UP000758168"/>
    </source>
</evidence>
<dbReference type="PANTHER" id="PTHR48467">
    <property type="entry name" value="GLUTAMATE SYNTHASE 1 [NADH], CHLOROPLASTIC-LIKE"/>
    <property type="match status" value="1"/>
</dbReference>
<evidence type="ECO:0000256" key="7">
    <source>
        <dbReference type="ARBA" id="ARBA00023002"/>
    </source>
</evidence>
<dbReference type="PIRSF" id="PIRSF000362">
    <property type="entry name" value="FNR"/>
    <property type="match status" value="1"/>
</dbReference>
<name>A0ABS4Z519_9ACTN</name>
<evidence type="ECO:0000256" key="6">
    <source>
        <dbReference type="ARBA" id="ARBA00022857"/>
    </source>
</evidence>
<gene>
    <name evidence="10" type="ORF">JOF54_001063</name>
</gene>
<keyword evidence="7 10" id="KW-0560">Oxidoreductase</keyword>
<dbReference type="Pfam" id="PF07992">
    <property type="entry name" value="Pyr_redox_2"/>
    <property type="match status" value="1"/>
</dbReference>
<dbReference type="EMBL" id="JAGIOB010000001">
    <property type="protein sequence ID" value="MBP2416141.1"/>
    <property type="molecule type" value="Genomic_DNA"/>
</dbReference>
<evidence type="ECO:0000256" key="3">
    <source>
        <dbReference type="ARBA" id="ARBA00013223"/>
    </source>
</evidence>
<evidence type="ECO:0000256" key="2">
    <source>
        <dbReference type="ARBA" id="ARBA00008312"/>
    </source>
</evidence>
<evidence type="ECO:0000313" key="10">
    <source>
        <dbReference type="EMBL" id="MBP2416141.1"/>
    </source>
</evidence>
<dbReference type="Gene3D" id="3.50.50.60">
    <property type="entry name" value="FAD/NAD(P)-binding domain"/>
    <property type="match status" value="1"/>
</dbReference>
<keyword evidence="11" id="KW-1185">Reference proteome</keyword>
<dbReference type="EC" id="1.18.1.2" evidence="3"/>
<comment type="cofactor">
    <cofactor evidence="1">
        <name>FAD</name>
        <dbReference type="ChEBI" id="CHEBI:57692"/>
    </cofactor>
</comment>
<keyword evidence="5" id="KW-0274">FAD</keyword>
<evidence type="ECO:0000256" key="4">
    <source>
        <dbReference type="ARBA" id="ARBA00022630"/>
    </source>
</evidence>
<dbReference type="InterPro" id="IPR036188">
    <property type="entry name" value="FAD/NAD-bd_sf"/>
</dbReference>
<keyword evidence="6" id="KW-0521">NADP</keyword>
<dbReference type="InterPro" id="IPR021163">
    <property type="entry name" value="Ferredox_Rdtase_adrenod"/>
</dbReference>
<dbReference type="PRINTS" id="PR00419">
    <property type="entry name" value="ADXRDTASE"/>
</dbReference>
<dbReference type="InterPro" id="IPR023753">
    <property type="entry name" value="FAD/NAD-binding_dom"/>
</dbReference>
<comment type="caution">
    <text evidence="10">The sequence shown here is derived from an EMBL/GenBank/DDBJ whole genome shotgun (WGS) entry which is preliminary data.</text>
</comment>
<dbReference type="Gene3D" id="3.40.50.720">
    <property type="entry name" value="NAD(P)-binding Rossmann-like Domain"/>
    <property type="match status" value="1"/>
</dbReference>
<dbReference type="SUPFAM" id="SSF51971">
    <property type="entry name" value="Nucleotide-binding domain"/>
    <property type="match status" value="2"/>
</dbReference>
<accession>A0ABS4Z519</accession>
<evidence type="ECO:0000256" key="1">
    <source>
        <dbReference type="ARBA" id="ARBA00001974"/>
    </source>
</evidence>
<reference evidence="10 11" key="1">
    <citation type="submission" date="2021-03" db="EMBL/GenBank/DDBJ databases">
        <title>Sequencing the genomes of 1000 actinobacteria strains.</title>
        <authorList>
            <person name="Klenk H.-P."/>
        </authorList>
    </citation>
    <scope>NUCLEOTIDE SEQUENCE [LARGE SCALE GENOMIC DNA]</scope>
    <source>
        <strain evidence="10 11">DSM 12936</strain>
    </source>
</reference>
<evidence type="ECO:0000256" key="8">
    <source>
        <dbReference type="ARBA" id="ARBA00047776"/>
    </source>
</evidence>
<keyword evidence="4" id="KW-0285">Flavoprotein</keyword>
<protein>
    <recommendedName>
        <fullName evidence="3">ferredoxin--NADP(+) reductase</fullName>
        <ecNumber evidence="3">1.18.1.2</ecNumber>
    </recommendedName>
</protein>
<dbReference type="GO" id="GO:0004324">
    <property type="term" value="F:ferredoxin-NADP+ reductase activity"/>
    <property type="evidence" value="ECO:0007669"/>
    <property type="project" value="UniProtKB-EC"/>
</dbReference>